<feature type="compositionally biased region" description="Polar residues" evidence="1">
    <location>
        <begin position="282"/>
        <end position="297"/>
    </location>
</feature>
<sequence>MIYHTFSFDNLPAHQLVPYLIDFVEQCAESHLPWHVCWLNNQGSPVVGLLPKKSWSVSPITQPHNLKSSALNVEVTVYNRPQDQASQAATQMVTTRHMDYEQWISELIEYATVHKKADNKAHNGGNYSAHSINKPHESCAYHNGLMGFIGYDIAAKALSPKSDIGLAEQPAAFLGHYDIYLTPTPQGWQLHTQPACPQQAINKVMTYLQAFEAQLSSRQQKQLASPLLALDPIWDVEGYRSAFEQTQHYLYQGDSYQINLTQKWQGQLPSALHAQNDDSAKNHSPTQATDTSDTDTYFPSDSPIRLVNYLPQLHQQTQAPFAGYLCITQLTKQAKHSDILAPSGDLPFAAFELLSCSPELFVWFDNDHQGQSQILTKPIKGTLPRGKTPEQDDTLKQQLAMSEKDKAENVMIVDLLRNDLGKYAQIGSVKVPKLFAIESFSNVHHMVSSITATIKPEHHPLTVLFDSLPAGSITGTPKKRAVEIISELEVAPRGAYCGTLGFMNFSGNGQWNVLIRSLQADHQGNVALWAGGGITVGSECQSEYQECHDKVGNLRHILNPQPSKSTP</sequence>
<comment type="caution">
    <text evidence="3">The sequence shown here is derived from an EMBL/GenBank/DDBJ whole genome shotgun (WGS) entry which is preliminary data.</text>
</comment>
<dbReference type="InterPro" id="IPR005801">
    <property type="entry name" value="ADC_synthase"/>
</dbReference>
<evidence type="ECO:0000259" key="2">
    <source>
        <dbReference type="Pfam" id="PF00425"/>
    </source>
</evidence>
<dbReference type="PANTHER" id="PTHR11236">
    <property type="entry name" value="AMINOBENZOATE/ANTHRANILATE SYNTHASE"/>
    <property type="match status" value="1"/>
</dbReference>
<evidence type="ECO:0000256" key="1">
    <source>
        <dbReference type="SAM" id="MobiDB-lite"/>
    </source>
</evidence>
<gene>
    <name evidence="3" type="ORF">GB996_00720</name>
</gene>
<accession>A0A844LXF1</accession>
<keyword evidence="4" id="KW-1185">Reference proteome</keyword>
<dbReference type="GO" id="GO:0046820">
    <property type="term" value="F:4-amino-4-deoxychorismate synthase activity"/>
    <property type="evidence" value="ECO:0007669"/>
    <property type="project" value="TreeGrafter"/>
</dbReference>
<dbReference type="EMBL" id="WFKQ01000001">
    <property type="protein sequence ID" value="MUG31315.1"/>
    <property type="molecule type" value="Genomic_DNA"/>
</dbReference>
<name>A0A844LXF1_9GAMM</name>
<feature type="domain" description="Chorismate-utilising enzyme C-terminal" evidence="2">
    <location>
        <begin position="299"/>
        <end position="550"/>
    </location>
</feature>
<organism evidence="3 4">
    <name type="scientific">Psychrobacter sanguinis</name>
    <dbReference type="NCBI Taxonomy" id="861445"/>
    <lineage>
        <taxon>Bacteria</taxon>
        <taxon>Pseudomonadati</taxon>
        <taxon>Pseudomonadota</taxon>
        <taxon>Gammaproteobacteria</taxon>
        <taxon>Moraxellales</taxon>
        <taxon>Moraxellaceae</taxon>
        <taxon>Psychrobacter</taxon>
    </lineage>
</organism>
<dbReference type="RefSeq" id="WP_155586574.1">
    <property type="nucleotide sequence ID" value="NZ_WFKQ01000001.1"/>
</dbReference>
<dbReference type="InterPro" id="IPR015890">
    <property type="entry name" value="Chorismate_C"/>
</dbReference>
<dbReference type="OrthoDB" id="9803598at2"/>
<reference evidence="3 4" key="1">
    <citation type="journal article" date="2019" name="PLoS ONE">
        <title>Pup mortality in New Zealand sea lions (Phocarctos hookeri) at Enderby Island, Auckland Islands, 2013-18.</title>
        <authorList>
            <person name="Michael S.A."/>
            <person name="Hayman D.T.S."/>
            <person name="Gray R."/>
            <person name="Zhang J."/>
            <person name="Rogers L."/>
            <person name="Roe W.D."/>
        </authorList>
    </citation>
    <scope>NUCLEOTIDE SEQUENCE [LARGE SCALE GENOMIC DNA]</scope>
    <source>
        <strain evidence="3 4">SM868</strain>
    </source>
</reference>
<dbReference type="SUPFAM" id="SSF56322">
    <property type="entry name" value="ADC synthase"/>
    <property type="match status" value="1"/>
</dbReference>
<dbReference type="AlphaFoldDB" id="A0A844LXF1"/>
<dbReference type="InterPro" id="IPR019999">
    <property type="entry name" value="Anth_synth_I-like"/>
</dbReference>
<feature type="region of interest" description="Disordered" evidence="1">
    <location>
        <begin position="275"/>
        <end position="297"/>
    </location>
</feature>
<dbReference type="PANTHER" id="PTHR11236:SF50">
    <property type="entry name" value="AMINODEOXYCHORISMATE SYNTHASE COMPONENT 1"/>
    <property type="match status" value="1"/>
</dbReference>
<evidence type="ECO:0000313" key="4">
    <source>
        <dbReference type="Proteomes" id="UP000442109"/>
    </source>
</evidence>
<dbReference type="Proteomes" id="UP000442109">
    <property type="component" value="Unassembled WGS sequence"/>
</dbReference>
<dbReference type="Pfam" id="PF00425">
    <property type="entry name" value="Chorismate_bind"/>
    <property type="match status" value="1"/>
</dbReference>
<protein>
    <submittedName>
        <fullName evidence="3">Anthranilate synthase component I family protein</fullName>
    </submittedName>
</protein>
<evidence type="ECO:0000313" key="3">
    <source>
        <dbReference type="EMBL" id="MUG31315.1"/>
    </source>
</evidence>
<dbReference type="Gene3D" id="3.60.120.10">
    <property type="entry name" value="Anthranilate synthase"/>
    <property type="match status" value="1"/>
</dbReference>
<dbReference type="PRINTS" id="PR00095">
    <property type="entry name" value="ANTSNTHASEI"/>
</dbReference>
<dbReference type="GO" id="GO:0000162">
    <property type="term" value="P:L-tryptophan biosynthetic process"/>
    <property type="evidence" value="ECO:0007669"/>
    <property type="project" value="TreeGrafter"/>
</dbReference>
<proteinExistence type="predicted"/>